<evidence type="ECO:0000313" key="3">
    <source>
        <dbReference type="Proteomes" id="UP000297948"/>
    </source>
</evidence>
<name>A0A4Z0GS03_9ACTN</name>
<gene>
    <name evidence="2" type="ORF">E4099_22315</name>
</gene>
<dbReference type="Gene3D" id="3.90.930.60">
    <property type="match status" value="1"/>
</dbReference>
<dbReference type="Pfam" id="PF21084">
    <property type="entry name" value="WHD_DUF4423_like"/>
    <property type="match status" value="1"/>
</dbReference>
<protein>
    <recommendedName>
        <fullName evidence="1">LynD/TruD winged helix-turn-helix-like domain-containing protein</fullName>
    </recommendedName>
</protein>
<dbReference type="InterPro" id="IPR049274">
    <property type="entry name" value="LynD/TruD_wHTH-like"/>
</dbReference>
<dbReference type="Proteomes" id="UP000297948">
    <property type="component" value="Unassembled WGS sequence"/>
</dbReference>
<organism evidence="2 3">
    <name type="scientific">Streptomyces palmae</name>
    <dbReference type="NCBI Taxonomy" id="1701085"/>
    <lineage>
        <taxon>Bacteria</taxon>
        <taxon>Bacillati</taxon>
        <taxon>Actinomycetota</taxon>
        <taxon>Actinomycetes</taxon>
        <taxon>Kitasatosporales</taxon>
        <taxon>Streptomycetaceae</taxon>
        <taxon>Streptomyces</taxon>
    </lineage>
</organism>
<reference evidence="2 3" key="1">
    <citation type="submission" date="2019-03" db="EMBL/GenBank/DDBJ databases">
        <authorList>
            <person name="Gonzalez-Pimentel J.L."/>
        </authorList>
    </citation>
    <scope>NUCLEOTIDE SEQUENCE [LARGE SCALE GENOMIC DNA]</scope>
    <source>
        <strain evidence="2 3">JCM 31289</strain>
    </source>
</reference>
<feature type="non-terminal residue" evidence="2">
    <location>
        <position position="120"/>
    </location>
</feature>
<evidence type="ECO:0000259" key="1">
    <source>
        <dbReference type="Pfam" id="PF21084"/>
    </source>
</evidence>
<sequence length="120" mass="12461">MGTLRFAPQLRVEPVPDEAVYLVSERGVTALHGRPVAVLAPLLDGTRDLRRVLADAAPQVPAREGARIVQRLCEAGLVYESDRPPGPAEAYWALAGLPPGGGAAPAVAALPVLDAPTPAE</sequence>
<keyword evidence="3" id="KW-1185">Reference proteome</keyword>
<evidence type="ECO:0000313" key="2">
    <source>
        <dbReference type="EMBL" id="TGA99651.1"/>
    </source>
</evidence>
<feature type="domain" description="LynD/TruD winged helix-turn-helix-like" evidence="1">
    <location>
        <begin position="7"/>
        <end position="77"/>
    </location>
</feature>
<dbReference type="EMBL" id="SRID01000247">
    <property type="protein sequence ID" value="TGA99651.1"/>
    <property type="molecule type" value="Genomic_DNA"/>
</dbReference>
<proteinExistence type="predicted"/>
<accession>A0A4Z0GS03</accession>
<comment type="caution">
    <text evidence="2">The sequence shown here is derived from an EMBL/GenBank/DDBJ whole genome shotgun (WGS) entry which is preliminary data.</text>
</comment>
<dbReference type="AlphaFoldDB" id="A0A4Z0GS03"/>